<evidence type="ECO:0000313" key="7">
    <source>
        <dbReference type="Proteomes" id="UP000316639"/>
    </source>
</evidence>
<accession>A0A563F1P9</accession>
<name>A0A563F1P9_9PSEU</name>
<dbReference type="Proteomes" id="UP000316639">
    <property type="component" value="Unassembled WGS sequence"/>
</dbReference>
<dbReference type="Gene3D" id="1.10.357.10">
    <property type="entry name" value="Tetracycline Repressor, domain 2"/>
    <property type="match status" value="1"/>
</dbReference>
<proteinExistence type="predicted"/>
<dbReference type="InterPro" id="IPR001647">
    <property type="entry name" value="HTH_TetR"/>
</dbReference>
<evidence type="ECO:0000256" key="4">
    <source>
        <dbReference type="PROSITE-ProRule" id="PRU00335"/>
    </source>
</evidence>
<evidence type="ECO:0000313" key="6">
    <source>
        <dbReference type="EMBL" id="TWP53722.1"/>
    </source>
</evidence>
<comment type="caution">
    <text evidence="6">The sequence shown here is derived from an EMBL/GenBank/DDBJ whole genome shotgun (WGS) entry which is preliminary data.</text>
</comment>
<dbReference type="PROSITE" id="PS50977">
    <property type="entry name" value="HTH_TETR_2"/>
    <property type="match status" value="1"/>
</dbReference>
<dbReference type="PANTHER" id="PTHR30055">
    <property type="entry name" value="HTH-TYPE TRANSCRIPTIONAL REGULATOR RUTR"/>
    <property type="match status" value="1"/>
</dbReference>
<dbReference type="GO" id="GO:0000976">
    <property type="term" value="F:transcription cis-regulatory region binding"/>
    <property type="evidence" value="ECO:0007669"/>
    <property type="project" value="TreeGrafter"/>
</dbReference>
<keyword evidence="2 4" id="KW-0238">DNA-binding</keyword>
<dbReference type="GO" id="GO:0003700">
    <property type="term" value="F:DNA-binding transcription factor activity"/>
    <property type="evidence" value="ECO:0007669"/>
    <property type="project" value="TreeGrafter"/>
</dbReference>
<evidence type="ECO:0000256" key="2">
    <source>
        <dbReference type="ARBA" id="ARBA00023125"/>
    </source>
</evidence>
<sequence length="205" mass="21940">MSTEPRRRNRKGQGELLRQELIDAAAAALRETGDENGLSMREVARRVGVTPPAVYLHFPNKEALVDAVLTDRFTALLIRLRDATAGVPDPVVSLRAGCLAYLRFAAEDPGSYRVLFGGRSAMSFDDADLGAQSGGPAFGALVRGVTGCQRVGAIPPGAPEDVARLLWIALHGTATLTQARPSFPWPPVEDLLDDLLARVAGLEQE</sequence>
<keyword evidence="3" id="KW-0804">Transcription</keyword>
<keyword evidence="7" id="KW-1185">Reference proteome</keyword>
<dbReference type="InterPro" id="IPR050109">
    <property type="entry name" value="HTH-type_TetR-like_transc_reg"/>
</dbReference>
<reference evidence="6 7" key="1">
    <citation type="submission" date="2019-07" db="EMBL/GenBank/DDBJ databases">
        <title>Lentzea xizangensis sp. nov., isolated from Qinghai-Tibetan Plateau Soils.</title>
        <authorList>
            <person name="Huang J."/>
        </authorList>
    </citation>
    <scope>NUCLEOTIDE SEQUENCE [LARGE SCALE GENOMIC DNA]</scope>
    <source>
        <strain evidence="6 7">FXJ1.1311</strain>
    </source>
</reference>
<organism evidence="6 7">
    <name type="scientific">Lentzea tibetensis</name>
    <dbReference type="NCBI Taxonomy" id="2591470"/>
    <lineage>
        <taxon>Bacteria</taxon>
        <taxon>Bacillati</taxon>
        <taxon>Actinomycetota</taxon>
        <taxon>Actinomycetes</taxon>
        <taxon>Pseudonocardiales</taxon>
        <taxon>Pseudonocardiaceae</taxon>
        <taxon>Lentzea</taxon>
    </lineage>
</organism>
<dbReference type="Pfam" id="PF00440">
    <property type="entry name" value="TetR_N"/>
    <property type="match status" value="1"/>
</dbReference>
<dbReference type="Pfam" id="PF13305">
    <property type="entry name" value="TetR_C_33"/>
    <property type="match status" value="1"/>
</dbReference>
<dbReference type="EMBL" id="VOBR01000002">
    <property type="protein sequence ID" value="TWP53722.1"/>
    <property type="molecule type" value="Genomic_DNA"/>
</dbReference>
<protein>
    <submittedName>
        <fullName evidence="6">TetR/AcrR family transcriptional regulator</fullName>
    </submittedName>
</protein>
<evidence type="ECO:0000256" key="1">
    <source>
        <dbReference type="ARBA" id="ARBA00023015"/>
    </source>
</evidence>
<evidence type="ECO:0000256" key="3">
    <source>
        <dbReference type="ARBA" id="ARBA00023163"/>
    </source>
</evidence>
<dbReference type="InterPro" id="IPR025996">
    <property type="entry name" value="MT1864/Rv1816-like_C"/>
</dbReference>
<dbReference type="InterPro" id="IPR009057">
    <property type="entry name" value="Homeodomain-like_sf"/>
</dbReference>
<keyword evidence="1" id="KW-0805">Transcription regulation</keyword>
<dbReference type="InterPro" id="IPR036271">
    <property type="entry name" value="Tet_transcr_reg_TetR-rel_C_sf"/>
</dbReference>
<feature type="domain" description="HTH tetR-type" evidence="5">
    <location>
        <begin position="15"/>
        <end position="76"/>
    </location>
</feature>
<dbReference type="OrthoDB" id="8222629at2"/>
<dbReference type="SUPFAM" id="SSF48498">
    <property type="entry name" value="Tetracyclin repressor-like, C-terminal domain"/>
    <property type="match status" value="1"/>
</dbReference>
<evidence type="ECO:0000259" key="5">
    <source>
        <dbReference type="PROSITE" id="PS50977"/>
    </source>
</evidence>
<dbReference type="AlphaFoldDB" id="A0A563F1P9"/>
<dbReference type="PANTHER" id="PTHR30055:SF212">
    <property type="entry name" value="TETR-FAMILY FAMILY TRANSCRIPTIONAL REGULATOR"/>
    <property type="match status" value="1"/>
</dbReference>
<gene>
    <name evidence="6" type="ORF">FKR81_02905</name>
</gene>
<feature type="DNA-binding region" description="H-T-H motif" evidence="4">
    <location>
        <begin position="39"/>
        <end position="58"/>
    </location>
</feature>
<dbReference type="RefSeq" id="WP_146349318.1">
    <property type="nucleotide sequence ID" value="NZ_VOBR01000002.1"/>
</dbReference>
<dbReference type="SUPFAM" id="SSF46689">
    <property type="entry name" value="Homeodomain-like"/>
    <property type="match status" value="1"/>
</dbReference>